<dbReference type="EMBL" id="LR590481">
    <property type="protein sequence ID" value="VTQ95187.1"/>
    <property type="molecule type" value="Genomic_DNA"/>
</dbReference>
<accession>A0A4V6KGS1</accession>
<dbReference type="Proteomes" id="UP000308489">
    <property type="component" value="Chromosome 1"/>
</dbReference>
<dbReference type="Gene3D" id="1.10.1520.10">
    <property type="entry name" value="Ribonuclease III domain"/>
    <property type="match status" value="1"/>
</dbReference>
<proteinExistence type="inferred from homology"/>
<dbReference type="PANTHER" id="PTHR34276">
    <property type="entry name" value="MINI-RIBONUCLEASE 3"/>
    <property type="match status" value="1"/>
</dbReference>
<comment type="subunit">
    <text evidence="6">Homodimer.</text>
</comment>
<feature type="transmembrane region" description="Helical" evidence="7">
    <location>
        <begin position="20"/>
        <end position="39"/>
    </location>
</feature>
<evidence type="ECO:0000256" key="7">
    <source>
        <dbReference type="SAM" id="Phobius"/>
    </source>
</evidence>
<evidence type="ECO:0000256" key="5">
    <source>
        <dbReference type="ARBA" id="ARBA00022801"/>
    </source>
</evidence>
<keyword evidence="6" id="KW-0963">Cytoplasm</keyword>
<reference evidence="9 10" key="1">
    <citation type="submission" date="2019-05" db="EMBL/GenBank/DDBJ databases">
        <authorList>
            <consortium name="Pathogen Informatics"/>
        </authorList>
    </citation>
    <scope>NUCLEOTIDE SEQUENCE [LARGE SCALE GENOMIC DNA]</scope>
    <source>
        <strain evidence="9 10">NCTC503</strain>
    </source>
</reference>
<evidence type="ECO:0000256" key="2">
    <source>
        <dbReference type="ARBA" id="ARBA00022552"/>
    </source>
</evidence>
<keyword evidence="7" id="KW-1133">Transmembrane helix</keyword>
<feature type="active site" evidence="6">
    <location>
        <position position="28"/>
    </location>
</feature>
<dbReference type="SUPFAM" id="SSF69065">
    <property type="entry name" value="RNase III domain-like"/>
    <property type="match status" value="1"/>
</dbReference>
<dbReference type="GO" id="GO:0006364">
    <property type="term" value="P:rRNA processing"/>
    <property type="evidence" value="ECO:0007669"/>
    <property type="project" value="UniProtKB-UniRule"/>
</dbReference>
<keyword evidence="6" id="KW-0460">Magnesium</keyword>
<dbReference type="PIRSF" id="PIRSF005520">
    <property type="entry name" value="UCP005520"/>
    <property type="match status" value="1"/>
</dbReference>
<dbReference type="EC" id="3.1.26.-" evidence="6"/>
<dbReference type="InterPro" id="IPR008226">
    <property type="entry name" value="Mini3_fam"/>
</dbReference>
<comment type="subcellular location">
    <subcellularLocation>
        <location evidence="6">Cytoplasm</location>
    </subcellularLocation>
</comment>
<evidence type="ECO:0000256" key="6">
    <source>
        <dbReference type="HAMAP-Rule" id="MF_01468"/>
    </source>
</evidence>
<dbReference type="Pfam" id="PF00636">
    <property type="entry name" value="Ribonuclease_3"/>
    <property type="match status" value="1"/>
</dbReference>
<evidence type="ECO:0000313" key="10">
    <source>
        <dbReference type="Proteomes" id="UP000308489"/>
    </source>
</evidence>
<name>A0A4V6KGS1_HATHI</name>
<keyword evidence="6" id="KW-0694">RNA-binding</keyword>
<keyword evidence="7" id="KW-0472">Membrane</keyword>
<keyword evidence="10" id="KW-1185">Reference proteome</keyword>
<dbReference type="PANTHER" id="PTHR34276:SF1">
    <property type="entry name" value="MINI-RIBONUCLEASE 3"/>
    <property type="match status" value="1"/>
</dbReference>
<keyword evidence="2 6" id="KW-0698">rRNA processing</keyword>
<gene>
    <name evidence="6 9" type="primary">mrnC</name>
    <name evidence="9" type="ORF">NCTC503_02460</name>
</gene>
<keyword evidence="1 6" id="KW-0690">Ribosome biogenesis</keyword>
<comment type="cofactor">
    <cofactor evidence="6">
        <name>Mg(2+)</name>
        <dbReference type="ChEBI" id="CHEBI:18420"/>
    </cofactor>
</comment>
<dbReference type="InterPro" id="IPR036389">
    <property type="entry name" value="RNase_III_sf"/>
</dbReference>
<dbReference type="RefSeq" id="WP_138210985.1">
    <property type="nucleotide sequence ID" value="NZ_CBCRUQ010000002.1"/>
</dbReference>
<evidence type="ECO:0000256" key="1">
    <source>
        <dbReference type="ARBA" id="ARBA00022517"/>
    </source>
</evidence>
<feature type="domain" description="RNase III" evidence="8">
    <location>
        <begin position="4"/>
        <end position="134"/>
    </location>
</feature>
<evidence type="ECO:0000313" key="9">
    <source>
        <dbReference type="EMBL" id="VTQ95187.1"/>
    </source>
</evidence>
<keyword evidence="5 6" id="KW-0378">Hydrolase</keyword>
<dbReference type="GO" id="GO:0005737">
    <property type="term" value="C:cytoplasm"/>
    <property type="evidence" value="ECO:0007669"/>
    <property type="project" value="UniProtKB-SubCell"/>
</dbReference>
<comment type="function">
    <text evidence="6">Involved in correct processing of both the 5' and 3' ends of 23S rRNA precursor. Processes 30S rRNA precursor transcript even in absence of ribonuclease 3 (Rnc); Rnc processes 30S rRNA into smaller rRNA precursors.</text>
</comment>
<evidence type="ECO:0000256" key="4">
    <source>
        <dbReference type="ARBA" id="ARBA00022759"/>
    </source>
</evidence>
<dbReference type="GO" id="GO:0004525">
    <property type="term" value="F:ribonuclease III activity"/>
    <property type="evidence" value="ECO:0007669"/>
    <property type="project" value="InterPro"/>
</dbReference>
<dbReference type="OrthoDB" id="46571at2"/>
<comment type="similarity">
    <text evidence="6">Belongs to the MrnC RNase family.</text>
</comment>
<evidence type="ECO:0000259" key="8">
    <source>
        <dbReference type="SMART" id="SM00535"/>
    </source>
</evidence>
<dbReference type="AlphaFoldDB" id="A0A4V6KGS1"/>
<sequence length="134" mass="15532">MNLSLFDTKLSKREAAFLNPLVLAYIGDAVYEVVIRAYMIKNNMDMNAHKLHLKSIEYVKAKAQSEFVKKLLDELNEEEMSIFKRARNTKSYTIPKNADLIDYKMATGFEALVGYLYITGEEDRLKELLDKIEK</sequence>
<protein>
    <recommendedName>
        <fullName evidence="6">Mini-ribonuclease 3</fullName>
        <shortName evidence="6">Mini-3</shortName>
        <shortName evidence="6">Mini-RNase 3</shortName>
        <ecNumber evidence="6">3.1.26.-</ecNumber>
    </recommendedName>
    <alternativeName>
        <fullName evidence="6">Mini-RNase III</fullName>
        <shortName evidence="6">Mini-III</shortName>
    </alternativeName>
</protein>
<dbReference type="HAMAP" id="MF_01468">
    <property type="entry name" value="RNase_Mini_III"/>
    <property type="match status" value="1"/>
</dbReference>
<keyword evidence="7" id="KW-0812">Transmembrane</keyword>
<dbReference type="SMART" id="SM00535">
    <property type="entry name" value="RIBOc"/>
    <property type="match status" value="1"/>
</dbReference>
<keyword evidence="3 6" id="KW-0540">Nuclease</keyword>
<evidence type="ECO:0000256" key="3">
    <source>
        <dbReference type="ARBA" id="ARBA00022722"/>
    </source>
</evidence>
<keyword evidence="4 6" id="KW-0255">Endonuclease</keyword>
<dbReference type="KEGG" id="hhw:NCTC503_02460"/>
<organism evidence="9 10">
    <name type="scientific">Hathewaya histolytica</name>
    <name type="common">Clostridium histolyticum</name>
    <dbReference type="NCBI Taxonomy" id="1498"/>
    <lineage>
        <taxon>Bacteria</taxon>
        <taxon>Bacillati</taxon>
        <taxon>Bacillota</taxon>
        <taxon>Clostridia</taxon>
        <taxon>Eubacteriales</taxon>
        <taxon>Clostridiaceae</taxon>
        <taxon>Hathewaya</taxon>
    </lineage>
</organism>
<dbReference type="GO" id="GO:0019843">
    <property type="term" value="F:rRNA binding"/>
    <property type="evidence" value="ECO:0007669"/>
    <property type="project" value="UniProtKB-UniRule"/>
</dbReference>
<keyword evidence="6" id="KW-0699">rRNA-binding</keyword>
<dbReference type="InterPro" id="IPR000999">
    <property type="entry name" value="RNase_III_dom"/>
</dbReference>